<dbReference type="RefSeq" id="WP_176525186.1">
    <property type="nucleotide sequence ID" value="NZ_OCNJ01000006.1"/>
</dbReference>
<feature type="domain" description="DUF2249" evidence="1">
    <location>
        <begin position="24"/>
        <end position="90"/>
    </location>
</feature>
<reference evidence="2 3" key="1">
    <citation type="submission" date="2017-09" db="EMBL/GenBank/DDBJ databases">
        <authorList>
            <person name="Ehlers B."/>
            <person name="Leendertz F.H."/>
        </authorList>
    </citation>
    <scope>NUCLEOTIDE SEQUENCE [LARGE SCALE GENOMIC DNA]</scope>
    <source>
        <strain evidence="2 3">USBA 140</strain>
    </source>
</reference>
<dbReference type="SUPFAM" id="SSF64307">
    <property type="entry name" value="SirA-like"/>
    <property type="match status" value="1"/>
</dbReference>
<feature type="domain" description="DUF2249" evidence="1">
    <location>
        <begin position="123"/>
        <end position="185"/>
    </location>
</feature>
<sequence>MMTPSTLSRPAWVADVDADPAAEIDVGRLLAQGGDPLSTLTGTAATVPAGRGMVVVAPFDPVPLRDLLAGDGFESFVEPLADGRFRVRFFRAGGCAAARSPAPPAPAAEPPRKFWMDADGLHLDVRGLPPPRPMLDVLAFLDGGAHSQPLTVHVPQFPVHLVPELEDRGWSWDIVADEPGHVILRLVPDETA</sequence>
<dbReference type="EMBL" id="OCNJ01000006">
    <property type="protein sequence ID" value="SOD96928.1"/>
    <property type="molecule type" value="Genomic_DNA"/>
</dbReference>
<dbReference type="InterPro" id="IPR018720">
    <property type="entry name" value="DUF2249"/>
</dbReference>
<gene>
    <name evidence="2" type="ORF">SAMN05421508_106165</name>
</gene>
<dbReference type="Proteomes" id="UP000219621">
    <property type="component" value="Unassembled WGS sequence"/>
</dbReference>
<evidence type="ECO:0000259" key="1">
    <source>
        <dbReference type="Pfam" id="PF10006"/>
    </source>
</evidence>
<dbReference type="Pfam" id="PF10006">
    <property type="entry name" value="DUF2249"/>
    <property type="match status" value="2"/>
</dbReference>
<evidence type="ECO:0000313" key="3">
    <source>
        <dbReference type="Proteomes" id="UP000219621"/>
    </source>
</evidence>
<protein>
    <submittedName>
        <fullName evidence="2">Uncharacterized conserved protein</fullName>
    </submittedName>
</protein>
<evidence type="ECO:0000313" key="2">
    <source>
        <dbReference type="EMBL" id="SOD96928.1"/>
    </source>
</evidence>
<name>A0A286GN26_9PROT</name>
<dbReference type="InterPro" id="IPR036868">
    <property type="entry name" value="TusA-like_sf"/>
</dbReference>
<dbReference type="AlphaFoldDB" id="A0A286GN26"/>
<keyword evidence="3" id="KW-1185">Reference proteome</keyword>
<organism evidence="2 3">
    <name type="scientific">Caenispirillum bisanense</name>
    <dbReference type="NCBI Taxonomy" id="414052"/>
    <lineage>
        <taxon>Bacteria</taxon>
        <taxon>Pseudomonadati</taxon>
        <taxon>Pseudomonadota</taxon>
        <taxon>Alphaproteobacteria</taxon>
        <taxon>Rhodospirillales</taxon>
        <taxon>Novispirillaceae</taxon>
        <taxon>Caenispirillum</taxon>
    </lineage>
</organism>
<accession>A0A286GN26</accession>
<proteinExistence type="predicted"/>